<gene>
    <name evidence="7" type="ORF">BCR43DRAFT_486470</name>
</gene>
<dbReference type="FunCoup" id="A0A1X2HP49">
    <property type="interactions" value="656"/>
</dbReference>
<feature type="repeat" description="WD" evidence="5">
    <location>
        <begin position="143"/>
        <end position="184"/>
    </location>
</feature>
<evidence type="ECO:0000256" key="1">
    <source>
        <dbReference type="ARBA" id="ARBA00004123"/>
    </source>
</evidence>
<dbReference type="PANTHER" id="PTHR19865">
    <property type="entry name" value="U3 SMALL NUCLEOLAR RNA INTERACTING PROTEIN 2"/>
    <property type="match status" value="1"/>
</dbReference>
<dbReference type="InParanoid" id="A0A1X2HP49"/>
<evidence type="ECO:0000256" key="6">
    <source>
        <dbReference type="SAM" id="MobiDB-lite"/>
    </source>
</evidence>
<feature type="compositionally biased region" description="Acidic residues" evidence="6">
    <location>
        <begin position="40"/>
        <end position="69"/>
    </location>
</feature>
<dbReference type="CDD" id="cd00200">
    <property type="entry name" value="WD40"/>
    <property type="match status" value="1"/>
</dbReference>
<dbReference type="InterPro" id="IPR015943">
    <property type="entry name" value="WD40/YVTN_repeat-like_dom_sf"/>
</dbReference>
<dbReference type="Proteomes" id="UP000242180">
    <property type="component" value="Unassembled WGS sequence"/>
</dbReference>
<reference evidence="7 8" key="1">
    <citation type="submission" date="2016-07" db="EMBL/GenBank/DDBJ databases">
        <title>Pervasive Adenine N6-methylation of Active Genes in Fungi.</title>
        <authorList>
            <consortium name="DOE Joint Genome Institute"/>
            <person name="Mondo S.J."/>
            <person name="Dannebaum R.O."/>
            <person name="Kuo R.C."/>
            <person name="Labutti K."/>
            <person name="Haridas S."/>
            <person name="Kuo A."/>
            <person name="Salamov A."/>
            <person name="Ahrendt S.R."/>
            <person name="Lipzen A."/>
            <person name="Sullivan W."/>
            <person name="Andreopoulos W.B."/>
            <person name="Clum A."/>
            <person name="Lindquist E."/>
            <person name="Daum C."/>
            <person name="Ramamoorthy G.K."/>
            <person name="Gryganskyi A."/>
            <person name="Culley D."/>
            <person name="Magnuson J.K."/>
            <person name="James T.Y."/>
            <person name="O'Malley M.A."/>
            <person name="Stajich J.E."/>
            <person name="Spatafora J.W."/>
            <person name="Visel A."/>
            <person name="Grigoriev I.V."/>
        </authorList>
    </citation>
    <scope>NUCLEOTIDE SEQUENCE [LARGE SCALE GENOMIC DNA]</scope>
    <source>
        <strain evidence="7 8">NRRL 2496</strain>
    </source>
</reference>
<dbReference type="GO" id="GO:0031428">
    <property type="term" value="C:box C/D methylation guide snoRNP complex"/>
    <property type="evidence" value="ECO:0007669"/>
    <property type="project" value="EnsemblFungi"/>
</dbReference>
<evidence type="ECO:0000256" key="2">
    <source>
        <dbReference type="ARBA" id="ARBA00022574"/>
    </source>
</evidence>
<evidence type="ECO:0000256" key="5">
    <source>
        <dbReference type="PROSITE-ProRule" id="PRU00221"/>
    </source>
</evidence>
<dbReference type="PRINTS" id="PR00320">
    <property type="entry name" value="GPROTEINBRPT"/>
</dbReference>
<dbReference type="GO" id="GO:0000447">
    <property type="term" value="P:endonucleolytic cleavage in ITS1 to separate SSU-rRNA from 5.8S rRNA and LSU-rRNA from tricistronic rRNA transcript (SSU-rRNA, 5.8S rRNA, LSU-rRNA)"/>
    <property type="evidence" value="ECO:0007669"/>
    <property type="project" value="EnsemblFungi"/>
</dbReference>
<dbReference type="InterPro" id="IPR036322">
    <property type="entry name" value="WD40_repeat_dom_sf"/>
</dbReference>
<keyword evidence="4" id="KW-0539">Nucleus</keyword>
<dbReference type="GO" id="GO:0032040">
    <property type="term" value="C:small-subunit processome"/>
    <property type="evidence" value="ECO:0007669"/>
    <property type="project" value="EnsemblFungi"/>
</dbReference>
<protein>
    <submittedName>
        <fullName evidence="7">WD40-repeat-containing domain protein</fullName>
    </submittedName>
</protein>
<dbReference type="EMBL" id="MCGN01000002">
    <property type="protein sequence ID" value="ORZ01160.1"/>
    <property type="molecule type" value="Genomic_DNA"/>
</dbReference>
<dbReference type="PANTHER" id="PTHR19865:SF0">
    <property type="entry name" value="U3 SMALL NUCLEOLAR RNA-INTERACTING PROTEIN 2"/>
    <property type="match status" value="1"/>
</dbReference>
<dbReference type="GO" id="GO:0034511">
    <property type="term" value="F:U3 snoRNA binding"/>
    <property type="evidence" value="ECO:0007669"/>
    <property type="project" value="EnsemblFungi"/>
</dbReference>
<comment type="caution">
    <text evidence="7">The sequence shown here is derived from an EMBL/GenBank/DDBJ whole genome shotgun (WGS) entry which is preliminary data.</text>
</comment>
<dbReference type="OrthoDB" id="189968at2759"/>
<evidence type="ECO:0000256" key="4">
    <source>
        <dbReference type="ARBA" id="ARBA00023242"/>
    </source>
</evidence>
<dbReference type="PROSITE" id="PS50294">
    <property type="entry name" value="WD_REPEATS_REGION"/>
    <property type="match status" value="3"/>
</dbReference>
<evidence type="ECO:0000313" key="8">
    <source>
        <dbReference type="Proteomes" id="UP000242180"/>
    </source>
</evidence>
<organism evidence="7 8">
    <name type="scientific">Syncephalastrum racemosum</name>
    <name type="common">Filamentous fungus</name>
    <dbReference type="NCBI Taxonomy" id="13706"/>
    <lineage>
        <taxon>Eukaryota</taxon>
        <taxon>Fungi</taxon>
        <taxon>Fungi incertae sedis</taxon>
        <taxon>Mucoromycota</taxon>
        <taxon>Mucoromycotina</taxon>
        <taxon>Mucoromycetes</taxon>
        <taxon>Mucorales</taxon>
        <taxon>Syncephalastraceae</taxon>
        <taxon>Syncephalastrum</taxon>
    </lineage>
</organism>
<comment type="subcellular location">
    <subcellularLocation>
        <location evidence="1">Nucleus</location>
    </subcellularLocation>
</comment>
<feature type="compositionally biased region" description="Basic residues" evidence="6">
    <location>
        <begin position="9"/>
        <end position="21"/>
    </location>
</feature>
<accession>A0A1X2HP49</accession>
<keyword evidence="2 5" id="KW-0853">WD repeat</keyword>
<dbReference type="GO" id="GO:0000472">
    <property type="term" value="P:endonucleolytic cleavage to generate mature 5'-end of SSU-rRNA from (SSU-rRNA, 5.8S rRNA, LSU-rRNA)"/>
    <property type="evidence" value="ECO:0007669"/>
    <property type="project" value="EnsemblFungi"/>
</dbReference>
<dbReference type="PROSITE" id="PS50082">
    <property type="entry name" value="WD_REPEATS_2"/>
    <property type="match status" value="4"/>
</dbReference>
<dbReference type="InterPro" id="IPR039241">
    <property type="entry name" value="Rrp9-like"/>
</dbReference>
<feature type="repeat" description="WD" evidence="5">
    <location>
        <begin position="279"/>
        <end position="320"/>
    </location>
</feature>
<evidence type="ECO:0000313" key="7">
    <source>
        <dbReference type="EMBL" id="ORZ01160.1"/>
    </source>
</evidence>
<sequence length="496" mass="55505">MNDPFFASTRKRKRANGVKNKKPNDNPRSQPKRAQKDEEISGDENESDVGDLDVEASEPESSEEEIEETAAEKRVRLAKAYLDKIQDDLDESYAEGFDAADLDRDIISERLKQDVDEQEGRLHRRVADKFDYEAAAKTIRRTSRAHKASVNAVAFTEDGKYLYTASADCSIIKWDLETLRKLHVFKGGRRGVTDFAGHTDHILCLAVSSDGKYLASGGKDKLIHIWSVAENKLLGTFKQHRDAISSLAFRKGHNQLYSGSFDRTVKVWSVDELAYVETLFGHQDHITQLDTLGRERCVSTGGRDKTSRLWKIVEESQLVFRGGARSKSKGPDDKPLYVEGSLDCIAQVEESTFITGGDSGVIAMWDIGRKKPTFTFSEAHGVSTTETIMGEINQPYWITALASLRYSDVFASGSWDGTVRLWKIAGDNKSFAPLAEFEVEGVVNSLQFKTTSDNRTFLVIGVGQELRNGRWLSLKKIRNEAKIIELTTISKNQTTA</sequence>
<dbReference type="OMA" id="MPEQARM"/>
<keyword evidence="8" id="KW-1185">Reference proteome</keyword>
<dbReference type="SMART" id="SM00320">
    <property type="entry name" value="WD40"/>
    <property type="match status" value="6"/>
</dbReference>
<dbReference type="Gene3D" id="2.130.10.10">
    <property type="entry name" value="YVTN repeat-like/Quinoprotein amine dehydrogenase"/>
    <property type="match status" value="2"/>
</dbReference>
<keyword evidence="3" id="KW-0677">Repeat</keyword>
<dbReference type="GO" id="GO:0000480">
    <property type="term" value="P:endonucleolytic cleavage in 5'-ETS of tricistronic rRNA transcript (SSU-rRNA, 5.8S rRNA, LSU-rRNA)"/>
    <property type="evidence" value="ECO:0007669"/>
    <property type="project" value="EnsemblFungi"/>
</dbReference>
<dbReference type="Pfam" id="PF00400">
    <property type="entry name" value="WD40"/>
    <property type="match status" value="5"/>
</dbReference>
<feature type="repeat" description="WD" evidence="5">
    <location>
        <begin position="237"/>
        <end position="278"/>
    </location>
</feature>
<name>A0A1X2HP49_SYNRA</name>
<dbReference type="InterPro" id="IPR020472">
    <property type="entry name" value="WD40_PAC1"/>
</dbReference>
<evidence type="ECO:0000256" key="3">
    <source>
        <dbReference type="ARBA" id="ARBA00022737"/>
    </source>
</evidence>
<dbReference type="STRING" id="13706.A0A1X2HP49"/>
<dbReference type="InterPro" id="IPR001680">
    <property type="entry name" value="WD40_rpt"/>
</dbReference>
<dbReference type="SUPFAM" id="SSF50978">
    <property type="entry name" value="WD40 repeat-like"/>
    <property type="match status" value="1"/>
</dbReference>
<feature type="repeat" description="WD" evidence="5">
    <location>
        <begin position="195"/>
        <end position="236"/>
    </location>
</feature>
<dbReference type="FunFam" id="2.130.10.10:FF:000509">
    <property type="entry name" value="U3 small nucleolar RNA-interacting protein"/>
    <property type="match status" value="1"/>
</dbReference>
<dbReference type="AlphaFoldDB" id="A0A1X2HP49"/>
<feature type="region of interest" description="Disordered" evidence="6">
    <location>
        <begin position="1"/>
        <end position="70"/>
    </location>
</feature>
<proteinExistence type="predicted"/>